<accession>A0A5N7CDW8</accession>
<feature type="compositionally biased region" description="Low complexity" evidence="2">
    <location>
        <begin position="1"/>
        <end position="12"/>
    </location>
</feature>
<organism evidence="4">
    <name type="scientific">Petromyces alliaceus</name>
    <name type="common">Aspergillus alliaceus</name>
    <dbReference type="NCBI Taxonomy" id="209559"/>
    <lineage>
        <taxon>Eukaryota</taxon>
        <taxon>Fungi</taxon>
        <taxon>Dikarya</taxon>
        <taxon>Ascomycota</taxon>
        <taxon>Pezizomycotina</taxon>
        <taxon>Eurotiomycetes</taxon>
        <taxon>Eurotiomycetidae</taxon>
        <taxon>Eurotiales</taxon>
        <taxon>Aspergillaceae</taxon>
        <taxon>Aspergillus</taxon>
        <taxon>Aspergillus subgen. Circumdati</taxon>
    </lineage>
</organism>
<reference evidence="4" key="1">
    <citation type="submission" date="2019-04" db="EMBL/GenBank/DDBJ databases">
        <title>Friends and foes A comparative genomics studyof 23 Aspergillus species from section Flavi.</title>
        <authorList>
            <consortium name="DOE Joint Genome Institute"/>
            <person name="Kjaerbolling I."/>
            <person name="Vesth T."/>
            <person name="Frisvad J.C."/>
            <person name="Nybo J.L."/>
            <person name="Theobald S."/>
            <person name="Kildgaard S."/>
            <person name="Isbrandt T."/>
            <person name="Kuo A."/>
            <person name="Sato A."/>
            <person name="Lyhne E.K."/>
            <person name="Kogle M.E."/>
            <person name="Wiebenga A."/>
            <person name="Kun R.S."/>
            <person name="Lubbers R.J."/>
            <person name="Makela M.R."/>
            <person name="Barry K."/>
            <person name="Chovatia M."/>
            <person name="Clum A."/>
            <person name="Daum C."/>
            <person name="Haridas S."/>
            <person name="He G."/>
            <person name="LaButti K."/>
            <person name="Lipzen A."/>
            <person name="Mondo S."/>
            <person name="Riley R."/>
            <person name="Salamov A."/>
            <person name="Simmons B.A."/>
            <person name="Magnuson J.K."/>
            <person name="Henrissat B."/>
            <person name="Mortensen U.H."/>
            <person name="Larsen T.O."/>
            <person name="Devries R.P."/>
            <person name="Grigoriev I.V."/>
            <person name="Machida M."/>
            <person name="Baker S.E."/>
            <person name="Andersen M.R."/>
        </authorList>
    </citation>
    <scope>NUCLEOTIDE SEQUENCE [LARGE SCALE GENOMIC DNA]</scope>
    <source>
        <strain evidence="4">IBT 14317</strain>
    </source>
</reference>
<dbReference type="InterPro" id="IPR050577">
    <property type="entry name" value="MAPR/NEUFC/NENF-like"/>
</dbReference>
<gene>
    <name evidence="4" type="ORF">BDV23DRAFT_181713</name>
</gene>
<comment type="similarity">
    <text evidence="1">Belongs to the cytochrome b5 family. MAPR subfamily.</text>
</comment>
<dbReference type="FunFam" id="3.10.120.10:FF:000018">
    <property type="entry name" value="Heme/steroid binding domain protein, putative"/>
    <property type="match status" value="1"/>
</dbReference>
<dbReference type="InterPro" id="IPR001199">
    <property type="entry name" value="Cyt_B5-like_heme/steroid-bd"/>
</dbReference>
<dbReference type="EMBL" id="ML735238">
    <property type="protein sequence ID" value="KAE8392314.1"/>
    <property type="molecule type" value="Genomic_DNA"/>
</dbReference>
<dbReference type="AlphaFoldDB" id="A0A5N7CDW8"/>
<proteinExistence type="inferred from homology"/>
<dbReference type="GO" id="GO:0016020">
    <property type="term" value="C:membrane"/>
    <property type="evidence" value="ECO:0007669"/>
    <property type="project" value="TreeGrafter"/>
</dbReference>
<feature type="compositionally biased region" description="Polar residues" evidence="2">
    <location>
        <begin position="13"/>
        <end position="24"/>
    </location>
</feature>
<evidence type="ECO:0000256" key="1">
    <source>
        <dbReference type="ARBA" id="ARBA00038357"/>
    </source>
</evidence>
<evidence type="ECO:0000256" key="2">
    <source>
        <dbReference type="SAM" id="MobiDB-lite"/>
    </source>
</evidence>
<dbReference type="Pfam" id="PF00173">
    <property type="entry name" value="Cyt-b5"/>
    <property type="match status" value="1"/>
</dbReference>
<feature type="region of interest" description="Disordered" evidence="2">
    <location>
        <begin position="1"/>
        <end position="37"/>
    </location>
</feature>
<dbReference type="SMART" id="SM01117">
    <property type="entry name" value="Cyt-b5"/>
    <property type="match status" value="1"/>
</dbReference>
<evidence type="ECO:0000259" key="3">
    <source>
        <dbReference type="SMART" id="SM01117"/>
    </source>
</evidence>
<dbReference type="InterPro" id="IPR036400">
    <property type="entry name" value="Cyt_B5-like_heme/steroid_sf"/>
</dbReference>
<sequence length="250" mass="28674">MSSLRQRQQQQQPTKEPSTPQPRSTAPEKPSNRNAKTGPSILDIIRVLVTLVVASCGLSYYMTSSESVLWGYRPWFTRWPVLIRYLQGPLTLTPQQLSLYNGTDTSLPIYLSINGSVFDVSANPLVYGPGGHYNFFTGKDATRAFVTGCFQEDQTHDLRGVEEMFMPIDEEAELKALNSGEKKIRREQDRRLARASVQKQVAHWENFFRHHKKYFEVGRVVGLEVPEKERELCQSARQQRPKRSSLNKRN</sequence>
<evidence type="ECO:0000313" key="4">
    <source>
        <dbReference type="EMBL" id="KAE8392314.1"/>
    </source>
</evidence>
<dbReference type="PANTHER" id="PTHR10281:SF76">
    <property type="entry name" value="CALCUTTA CUP-RELATED"/>
    <property type="match status" value="1"/>
</dbReference>
<dbReference type="SUPFAM" id="SSF55856">
    <property type="entry name" value="Cytochrome b5-like heme/steroid binding domain"/>
    <property type="match status" value="1"/>
</dbReference>
<feature type="domain" description="Cytochrome b5 heme-binding" evidence="3">
    <location>
        <begin position="92"/>
        <end position="172"/>
    </location>
</feature>
<dbReference type="OrthoDB" id="10257697at2759"/>
<dbReference type="Proteomes" id="UP000326877">
    <property type="component" value="Unassembled WGS sequence"/>
</dbReference>
<dbReference type="PANTHER" id="PTHR10281">
    <property type="entry name" value="MEMBRANE-ASSOCIATED PROGESTERONE RECEPTOR COMPONENT-RELATED"/>
    <property type="match status" value="1"/>
</dbReference>
<protein>
    <submittedName>
        <fullName evidence="4">Cytochrome b5-like heme/steroid binding domain-containing protein</fullName>
    </submittedName>
</protein>
<dbReference type="Gene3D" id="3.10.120.10">
    <property type="entry name" value="Cytochrome b5-like heme/steroid binding domain"/>
    <property type="match status" value="1"/>
</dbReference>
<name>A0A5N7CDW8_PETAA</name>
<dbReference type="GO" id="GO:0012505">
    <property type="term" value="C:endomembrane system"/>
    <property type="evidence" value="ECO:0007669"/>
    <property type="project" value="TreeGrafter"/>
</dbReference>